<organism evidence="1 2">
    <name type="scientific">Mesorhizobium huakuii</name>
    <dbReference type="NCBI Taxonomy" id="28104"/>
    <lineage>
        <taxon>Bacteria</taxon>
        <taxon>Pseudomonadati</taxon>
        <taxon>Pseudomonadota</taxon>
        <taxon>Alphaproteobacteria</taxon>
        <taxon>Hyphomicrobiales</taxon>
        <taxon>Phyllobacteriaceae</taxon>
        <taxon>Mesorhizobium</taxon>
    </lineage>
</organism>
<gene>
    <name evidence="1" type="ORF">HB778_12850</name>
</gene>
<reference evidence="2" key="1">
    <citation type="journal article" date="2020" name="Mol. Plant Microbe">
        <title>Rhizobial microsymbionts of the narrowly endemic Oxytropis species growing in Kamchatka are characterized by significant genetic diversity and possess a set of genes that are associated with T3SS and T6SS secretion systems and can affect the development of symbiosis.</title>
        <authorList>
            <person name="Safronova V."/>
            <person name="Guro P."/>
            <person name="Sazanova A."/>
            <person name="Kuznetsova I."/>
            <person name="Belimov A."/>
            <person name="Yakubov V."/>
            <person name="Chirak E."/>
            <person name="Afonin A."/>
            <person name="Gogolev Y."/>
            <person name="Andronov E."/>
            <person name="Tikhonovich I."/>
        </authorList>
    </citation>
    <scope>NUCLEOTIDE SEQUENCE [LARGE SCALE GENOMIC DNA]</scope>
    <source>
        <strain evidence="2">583</strain>
    </source>
</reference>
<protein>
    <submittedName>
        <fullName evidence="1">Uncharacterized protein</fullName>
    </submittedName>
</protein>
<evidence type="ECO:0000313" key="1">
    <source>
        <dbReference type="EMBL" id="QND57406.1"/>
    </source>
</evidence>
<accession>A0A7G6SSC4</accession>
<dbReference type="AlphaFoldDB" id="A0A7G6SSC4"/>
<name>A0A7G6SSC4_9HYPH</name>
<dbReference type="Gene3D" id="2.160.20.10">
    <property type="entry name" value="Single-stranded right-handed beta-helix, Pectin lyase-like"/>
    <property type="match status" value="1"/>
</dbReference>
<dbReference type="SUPFAM" id="SSF51126">
    <property type="entry name" value="Pectin lyase-like"/>
    <property type="match status" value="1"/>
</dbReference>
<dbReference type="RefSeq" id="WP_183464231.1">
    <property type="nucleotide sequence ID" value="NZ_CP050296.1"/>
</dbReference>
<evidence type="ECO:0000313" key="2">
    <source>
        <dbReference type="Proteomes" id="UP000515465"/>
    </source>
</evidence>
<dbReference type="EMBL" id="CP050296">
    <property type="protein sequence ID" value="QND57406.1"/>
    <property type="molecule type" value="Genomic_DNA"/>
</dbReference>
<dbReference type="InterPro" id="IPR011050">
    <property type="entry name" value="Pectin_lyase_fold/virulence"/>
</dbReference>
<sequence>MPRSSSGVFVQPAGTAGVPNTLIQSTPYNALAADIGNEITGSLPISGVKAMGANLPMGGFRVVNAADPSGAQDAATKNYVDTTFVAKATAREVLTAARTYYVRTDGNDSNTGLVNSAGGAFLTIQKAANVIAALDCSTFQAFVQVVDGTYTAGTSLPPYLGSLPPVIKGNNATPGNVIISTTGANCFTNASGQTWSVRDMELRSTTTGIHLSSTSGLIQYQNIRFGTCAEGHIFAFGGKCQATGAYSIVGNAQYHMAAVNGSVVANGITVTLSGTPAFSDVFVRAGRAGDIDCFSSAFSGSATGQRYDALTGGAIFTNGAAITYFPGSVAGVARLGGNYF</sequence>
<dbReference type="InterPro" id="IPR012334">
    <property type="entry name" value="Pectin_lyas_fold"/>
</dbReference>
<dbReference type="Proteomes" id="UP000515465">
    <property type="component" value="Chromosome"/>
</dbReference>
<proteinExistence type="predicted"/>